<evidence type="ECO:0000313" key="2">
    <source>
        <dbReference type="Proteomes" id="UP000199421"/>
    </source>
</evidence>
<dbReference type="EMBL" id="FOAF01000001">
    <property type="protein sequence ID" value="SEK70381.1"/>
    <property type="molecule type" value="Genomic_DNA"/>
</dbReference>
<dbReference type="Pfam" id="PF04525">
    <property type="entry name" value="LOR"/>
    <property type="match status" value="1"/>
</dbReference>
<dbReference type="Proteomes" id="UP000199421">
    <property type="component" value="Unassembled WGS sequence"/>
</dbReference>
<dbReference type="SUPFAM" id="SSF54518">
    <property type="entry name" value="Tubby C-terminal domain-like"/>
    <property type="match status" value="1"/>
</dbReference>
<dbReference type="OrthoDB" id="1448313at2"/>
<dbReference type="InterPro" id="IPR007612">
    <property type="entry name" value="LOR"/>
</dbReference>
<sequence length="183" mass="21386">MEIIVAQKKIAIGGKYSIFTNGQPTHKASRQLLQLLAKILLFESSGVTPHLIINRKFTWLKPAYDITKKDHQVLAFRTKSFWKRHYQCRSNADIYDIYRHRGLKYSIFKNNQQVAWWEKSIITWFEGDSYKIIANDDCDVDLMISFCLIIDNVSGHHDTQVMTINIGNIGFQAKKFDSQWQAR</sequence>
<reference evidence="2" key="1">
    <citation type="submission" date="2016-10" db="EMBL/GenBank/DDBJ databases">
        <authorList>
            <person name="Varghese N."/>
            <person name="Submissions S."/>
        </authorList>
    </citation>
    <scope>NUCLEOTIDE SEQUENCE [LARGE SCALE GENOMIC DNA]</scope>
    <source>
        <strain evidence="2">DSM 18733</strain>
    </source>
</reference>
<gene>
    <name evidence="1" type="ORF">SAMN05661044_00936</name>
</gene>
<organism evidence="1 2">
    <name type="scientific">Olivibacter domesticus</name>
    <name type="common">Pseudosphingobacterium domesticum</name>
    <dbReference type="NCBI Taxonomy" id="407022"/>
    <lineage>
        <taxon>Bacteria</taxon>
        <taxon>Pseudomonadati</taxon>
        <taxon>Bacteroidota</taxon>
        <taxon>Sphingobacteriia</taxon>
        <taxon>Sphingobacteriales</taxon>
        <taxon>Sphingobacteriaceae</taxon>
        <taxon>Olivibacter</taxon>
    </lineage>
</organism>
<dbReference type="AlphaFoldDB" id="A0A1H7J6L8"/>
<evidence type="ECO:0000313" key="1">
    <source>
        <dbReference type="EMBL" id="SEK70381.1"/>
    </source>
</evidence>
<accession>A0A1H7J6L8</accession>
<proteinExistence type="predicted"/>
<dbReference type="RefSeq" id="WP_093319093.1">
    <property type="nucleotide sequence ID" value="NZ_FOAF01000001.1"/>
</dbReference>
<keyword evidence="2" id="KW-1185">Reference proteome</keyword>
<dbReference type="InterPro" id="IPR025659">
    <property type="entry name" value="Tubby-like_C"/>
</dbReference>
<name>A0A1H7J6L8_OLID1</name>
<protein>
    <submittedName>
        <fullName evidence="1">Uncharacterized protein YxjI</fullName>
    </submittedName>
</protein>